<sequence length="172" mass="19494">MKQVFEPLTHLLPDNFPRGRPSLIPVETEGKQNRRKTTSSENEAEASARAIVDLAILRMAETSRTPLFVWSCWLWDDKTEKPYRCPVDPVSESHLTRSDGSSAQHFHRIFCQTNTVIPFFTNVFRDAKPSMDSAPLIEAANSPQFSHNSDINFSFSLHKSAVVETLNAWFLG</sequence>
<protein>
    <submittedName>
        <fullName evidence="2">Uncharacterized protein</fullName>
    </submittedName>
</protein>
<keyword evidence="3" id="KW-1185">Reference proteome</keyword>
<gene>
    <name evidence="2" type="ORF">BLNAU_10097</name>
</gene>
<dbReference type="EMBL" id="JARBJD010000072">
    <property type="protein sequence ID" value="KAK2954957.1"/>
    <property type="molecule type" value="Genomic_DNA"/>
</dbReference>
<organism evidence="2 3">
    <name type="scientific">Blattamonas nauphoetae</name>
    <dbReference type="NCBI Taxonomy" id="2049346"/>
    <lineage>
        <taxon>Eukaryota</taxon>
        <taxon>Metamonada</taxon>
        <taxon>Preaxostyla</taxon>
        <taxon>Oxymonadida</taxon>
        <taxon>Blattamonas</taxon>
    </lineage>
</organism>
<evidence type="ECO:0000313" key="2">
    <source>
        <dbReference type="EMBL" id="KAK2954957.1"/>
    </source>
</evidence>
<evidence type="ECO:0000256" key="1">
    <source>
        <dbReference type="SAM" id="MobiDB-lite"/>
    </source>
</evidence>
<comment type="caution">
    <text evidence="2">The sequence shown here is derived from an EMBL/GenBank/DDBJ whole genome shotgun (WGS) entry which is preliminary data.</text>
</comment>
<proteinExistence type="predicted"/>
<reference evidence="2 3" key="1">
    <citation type="journal article" date="2022" name="bioRxiv">
        <title>Genomics of Preaxostyla Flagellates Illuminates Evolutionary Transitions and the Path Towards Mitochondrial Loss.</title>
        <authorList>
            <person name="Novak L.V.F."/>
            <person name="Treitli S.C."/>
            <person name="Pyrih J."/>
            <person name="Halakuc P."/>
            <person name="Pipaliya S.V."/>
            <person name="Vacek V."/>
            <person name="Brzon O."/>
            <person name="Soukal P."/>
            <person name="Eme L."/>
            <person name="Dacks J.B."/>
            <person name="Karnkowska A."/>
            <person name="Elias M."/>
            <person name="Hampl V."/>
        </authorList>
    </citation>
    <scope>NUCLEOTIDE SEQUENCE [LARGE SCALE GENOMIC DNA]</scope>
    <source>
        <strain evidence="2">NAU3</strain>
        <tissue evidence="2">Gut</tissue>
    </source>
</reference>
<evidence type="ECO:0000313" key="3">
    <source>
        <dbReference type="Proteomes" id="UP001281761"/>
    </source>
</evidence>
<dbReference type="Proteomes" id="UP001281761">
    <property type="component" value="Unassembled WGS sequence"/>
</dbReference>
<feature type="region of interest" description="Disordered" evidence="1">
    <location>
        <begin position="17"/>
        <end position="44"/>
    </location>
</feature>
<accession>A0ABQ9XU00</accession>
<name>A0ABQ9XU00_9EUKA</name>